<dbReference type="Pfam" id="PF20753">
    <property type="entry name" value="DUF6558_C"/>
    <property type="match status" value="1"/>
</dbReference>
<dbReference type="AlphaFoldDB" id="A0A383RDX1"/>
<proteinExistence type="predicted"/>
<name>A0A383RDX1_PAEAL</name>
<reference evidence="3" key="1">
    <citation type="submission" date="2018-08" db="EMBL/GenBank/DDBJ databases">
        <authorList>
            <person name="Chevrot R."/>
        </authorList>
    </citation>
    <scope>NUCLEOTIDE SEQUENCE [LARGE SCALE GENOMIC DNA]</scope>
</reference>
<evidence type="ECO:0000259" key="1">
    <source>
        <dbReference type="Pfam" id="PF20753"/>
    </source>
</evidence>
<gene>
    <name evidence="2" type="ORF">PBLR_12868</name>
</gene>
<feature type="domain" description="Phage tail-like C-terminal" evidence="1">
    <location>
        <begin position="120"/>
        <end position="207"/>
    </location>
</feature>
<evidence type="ECO:0000313" key="3">
    <source>
        <dbReference type="Proteomes" id="UP000304148"/>
    </source>
</evidence>
<sequence>MANWLSLTNLQGIYTSEPIDISLYGDGAITKISWESITPEKCKLIVQSSLSRNDGYSWSDWKTCLNGAAIPDINIDTSLYSMKFRYRVIIQSYDYTLTPEFTGLSLQLEPIILLDNKGDVDCKPELWITKVGNGEIKLFNTSNGNEEFSFKDLIHDETVYVNNEREHIDTSLSATYRYKNFNDNYLSLPHGQNIFKVSGNANIQFRYQFKRLQ</sequence>
<dbReference type="RefSeq" id="WP_138186368.1">
    <property type="nucleotide sequence ID" value="NZ_LS992241.1"/>
</dbReference>
<dbReference type="InterPro" id="IPR048276">
    <property type="entry name" value="Phage_tail-like_C"/>
</dbReference>
<accession>A0A383RDX1</accession>
<protein>
    <recommendedName>
        <fullName evidence="1">Phage tail-like C-terminal domain-containing protein</fullName>
    </recommendedName>
</protein>
<dbReference type="EMBL" id="LS992241">
    <property type="protein sequence ID" value="SYX84446.1"/>
    <property type="molecule type" value="Genomic_DNA"/>
</dbReference>
<evidence type="ECO:0000313" key="2">
    <source>
        <dbReference type="EMBL" id="SYX84446.1"/>
    </source>
</evidence>
<organism evidence="2 3">
    <name type="scientific">Paenibacillus alvei</name>
    <name type="common">Bacillus alvei</name>
    <dbReference type="NCBI Taxonomy" id="44250"/>
    <lineage>
        <taxon>Bacteria</taxon>
        <taxon>Bacillati</taxon>
        <taxon>Bacillota</taxon>
        <taxon>Bacilli</taxon>
        <taxon>Bacillales</taxon>
        <taxon>Paenibacillaceae</taxon>
        <taxon>Paenibacillus</taxon>
    </lineage>
</organism>
<dbReference type="Proteomes" id="UP000304148">
    <property type="component" value="Chromosome"/>
</dbReference>